<evidence type="ECO:0000313" key="7">
    <source>
        <dbReference type="Proteomes" id="UP000176834"/>
    </source>
</evidence>
<comment type="similarity">
    <text evidence="1">Belongs to the ABC transporter superfamily.</text>
</comment>
<dbReference type="InterPro" id="IPR050763">
    <property type="entry name" value="ABC_transporter_ATP-binding"/>
</dbReference>
<evidence type="ECO:0000259" key="5">
    <source>
        <dbReference type="PROSITE" id="PS50893"/>
    </source>
</evidence>
<dbReference type="AlphaFoldDB" id="A0A1F8F2P4"/>
<dbReference type="SMART" id="SM00382">
    <property type="entry name" value="AAA"/>
    <property type="match status" value="1"/>
</dbReference>
<evidence type="ECO:0000256" key="3">
    <source>
        <dbReference type="ARBA" id="ARBA00022741"/>
    </source>
</evidence>
<dbReference type="CDD" id="cd03230">
    <property type="entry name" value="ABC_DR_subfamily_A"/>
    <property type="match status" value="1"/>
</dbReference>
<evidence type="ECO:0000256" key="2">
    <source>
        <dbReference type="ARBA" id="ARBA00022448"/>
    </source>
</evidence>
<dbReference type="Pfam" id="PF00005">
    <property type="entry name" value="ABC_tran"/>
    <property type="match status" value="1"/>
</dbReference>
<dbReference type="GO" id="GO:0005524">
    <property type="term" value="F:ATP binding"/>
    <property type="evidence" value="ECO:0007669"/>
    <property type="project" value="UniProtKB-KW"/>
</dbReference>
<evidence type="ECO:0000256" key="1">
    <source>
        <dbReference type="ARBA" id="ARBA00005417"/>
    </source>
</evidence>
<dbReference type="InterPro" id="IPR017871">
    <property type="entry name" value="ABC_transporter-like_CS"/>
</dbReference>
<evidence type="ECO:0000313" key="6">
    <source>
        <dbReference type="EMBL" id="OGN06958.1"/>
    </source>
</evidence>
<dbReference type="InterPro" id="IPR003439">
    <property type="entry name" value="ABC_transporter-like_ATP-bd"/>
</dbReference>
<dbReference type="InterPro" id="IPR027417">
    <property type="entry name" value="P-loop_NTPase"/>
</dbReference>
<comment type="caution">
    <text evidence="6">The sequence shown here is derived from an EMBL/GenBank/DDBJ whole genome shotgun (WGS) entry which is preliminary data.</text>
</comment>
<sequence length="330" mass="36961">MIHVGVIPEKNSKNAMEHNNKPSILKASHLTKRFGSFVAVDDISFELGEGEIMGLLGVNGAGKTTTIQMLLGILSETHGSIEYFGKSFKKYRGEILEKVNFSSTYTSLPYNLLVKECLKFISYLYDIPNPKQRINKMVELFRLEKLLSQKISNLSAGQLTRVNLAKALINSPKILLLDEPTASLDPEVASYIREFLLEEREKSGISIILTSHNMAEIEEVCDRVVFIHNGKIIADDTPSKLAQSINTAKIELYLPEKENKVLEHCLIKGLICKANRGRVIVEVEEALIADFLQGLAVSGITYDEISIEKPTLQDYFLKVAKITSTQYHED</sequence>
<organism evidence="6 7">
    <name type="scientific">Candidatus Yanofskybacteria bacterium RIFCSPHIGHO2_02_FULL_38_22b</name>
    <dbReference type="NCBI Taxonomy" id="1802673"/>
    <lineage>
        <taxon>Bacteria</taxon>
        <taxon>Candidatus Yanofskyibacteriota</taxon>
    </lineage>
</organism>
<dbReference type="EMBL" id="MGJN01000012">
    <property type="protein sequence ID" value="OGN06958.1"/>
    <property type="molecule type" value="Genomic_DNA"/>
</dbReference>
<evidence type="ECO:0000256" key="4">
    <source>
        <dbReference type="ARBA" id="ARBA00022840"/>
    </source>
</evidence>
<gene>
    <name evidence="6" type="ORF">A3B86_03345</name>
</gene>
<dbReference type="PROSITE" id="PS00211">
    <property type="entry name" value="ABC_TRANSPORTER_1"/>
    <property type="match status" value="1"/>
</dbReference>
<dbReference type="Gene3D" id="3.40.50.300">
    <property type="entry name" value="P-loop containing nucleotide triphosphate hydrolases"/>
    <property type="match status" value="1"/>
</dbReference>
<dbReference type="PROSITE" id="PS50893">
    <property type="entry name" value="ABC_TRANSPORTER_2"/>
    <property type="match status" value="1"/>
</dbReference>
<dbReference type="Proteomes" id="UP000176834">
    <property type="component" value="Unassembled WGS sequence"/>
</dbReference>
<dbReference type="GO" id="GO:0016887">
    <property type="term" value="F:ATP hydrolysis activity"/>
    <property type="evidence" value="ECO:0007669"/>
    <property type="project" value="InterPro"/>
</dbReference>
<dbReference type="PANTHER" id="PTHR42711:SF5">
    <property type="entry name" value="ABC TRANSPORTER ATP-BINDING PROTEIN NATA"/>
    <property type="match status" value="1"/>
</dbReference>
<keyword evidence="2" id="KW-0813">Transport</keyword>
<keyword evidence="3" id="KW-0547">Nucleotide-binding</keyword>
<proteinExistence type="inferred from homology"/>
<keyword evidence="4" id="KW-0067">ATP-binding</keyword>
<dbReference type="InterPro" id="IPR003593">
    <property type="entry name" value="AAA+_ATPase"/>
</dbReference>
<accession>A0A1F8F2P4</accession>
<feature type="domain" description="ABC transporter" evidence="5">
    <location>
        <begin position="25"/>
        <end position="254"/>
    </location>
</feature>
<dbReference type="SUPFAM" id="SSF52540">
    <property type="entry name" value="P-loop containing nucleoside triphosphate hydrolases"/>
    <property type="match status" value="1"/>
</dbReference>
<dbReference type="PANTHER" id="PTHR42711">
    <property type="entry name" value="ABC TRANSPORTER ATP-BINDING PROTEIN"/>
    <property type="match status" value="1"/>
</dbReference>
<name>A0A1F8F2P4_9BACT</name>
<reference evidence="6 7" key="1">
    <citation type="journal article" date="2016" name="Nat. Commun.">
        <title>Thousands of microbial genomes shed light on interconnected biogeochemical processes in an aquifer system.</title>
        <authorList>
            <person name="Anantharaman K."/>
            <person name="Brown C.T."/>
            <person name="Hug L.A."/>
            <person name="Sharon I."/>
            <person name="Castelle C.J."/>
            <person name="Probst A.J."/>
            <person name="Thomas B.C."/>
            <person name="Singh A."/>
            <person name="Wilkins M.J."/>
            <person name="Karaoz U."/>
            <person name="Brodie E.L."/>
            <person name="Williams K.H."/>
            <person name="Hubbard S.S."/>
            <person name="Banfield J.F."/>
        </authorList>
    </citation>
    <scope>NUCLEOTIDE SEQUENCE [LARGE SCALE GENOMIC DNA]</scope>
</reference>
<protein>
    <recommendedName>
        <fullName evidence="5">ABC transporter domain-containing protein</fullName>
    </recommendedName>
</protein>